<comment type="caution">
    <text evidence="12">The sequence shown here is derived from an EMBL/GenBank/DDBJ whole genome shotgun (WGS) entry which is preliminary data.</text>
</comment>
<feature type="domain" description="EAL" evidence="11">
    <location>
        <begin position="266"/>
        <end position="518"/>
    </location>
</feature>
<evidence type="ECO:0000313" key="12">
    <source>
        <dbReference type="EMBL" id="MBD8528142.1"/>
    </source>
</evidence>
<evidence type="ECO:0000256" key="4">
    <source>
        <dbReference type="ARBA" id="ARBA00022636"/>
    </source>
</evidence>
<evidence type="ECO:0000256" key="10">
    <source>
        <dbReference type="SAM" id="Phobius"/>
    </source>
</evidence>
<evidence type="ECO:0000259" key="11">
    <source>
        <dbReference type="PROSITE" id="PS50883"/>
    </source>
</evidence>
<evidence type="ECO:0000256" key="9">
    <source>
        <dbReference type="ARBA" id="ARBA00034290"/>
    </source>
</evidence>
<reference evidence="12 13" key="1">
    <citation type="submission" date="2020-09" db="EMBL/GenBank/DDBJ databases">
        <title>Pseudoxanthomonas sp. CAU 1598 isolated from sand of Yaerae Beach.</title>
        <authorList>
            <person name="Kim W."/>
        </authorList>
    </citation>
    <scope>NUCLEOTIDE SEQUENCE [LARGE SCALE GENOMIC DNA]</scope>
    <source>
        <strain evidence="12 13">CAU 1598</strain>
    </source>
</reference>
<name>A0AAW3ZUZ9_9GAMM</name>
<keyword evidence="8 10" id="KW-0472">Membrane</keyword>
<feature type="transmembrane region" description="Helical" evidence="10">
    <location>
        <begin position="238"/>
        <end position="260"/>
    </location>
</feature>
<dbReference type="Gene3D" id="3.20.20.450">
    <property type="entry name" value="EAL domain"/>
    <property type="match status" value="1"/>
</dbReference>
<keyword evidence="3" id="KW-1003">Cell membrane</keyword>
<dbReference type="PROSITE" id="PS50883">
    <property type="entry name" value="EAL"/>
    <property type="match status" value="1"/>
</dbReference>
<dbReference type="AlphaFoldDB" id="A0AAW3ZUZ9"/>
<dbReference type="PANTHER" id="PTHR33121">
    <property type="entry name" value="CYCLIC DI-GMP PHOSPHODIESTERASE PDEF"/>
    <property type="match status" value="1"/>
</dbReference>
<dbReference type="CDD" id="cd01948">
    <property type="entry name" value="EAL"/>
    <property type="match status" value="1"/>
</dbReference>
<evidence type="ECO:0000313" key="13">
    <source>
        <dbReference type="Proteomes" id="UP000613768"/>
    </source>
</evidence>
<evidence type="ECO:0000256" key="6">
    <source>
        <dbReference type="ARBA" id="ARBA00022801"/>
    </source>
</evidence>
<dbReference type="SMART" id="SM00052">
    <property type="entry name" value="EAL"/>
    <property type="match status" value="1"/>
</dbReference>
<organism evidence="12 13">
    <name type="scientific">Pseudomarimonas arenosa</name>
    <dbReference type="NCBI Taxonomy" id="2774145"/>
    <lineage>
        <taxon>Bacteria</taxon>
        <taxon>Pseudomonadati</taxon>
        <taxon>Pseudomonadota</taxon>
        <taxon>Gammaproteobacteria</taxon>
        <taxon>Lysobacterales</taxon>
        <taxon>Lysobacteraceae</taxon>
        <taxon>Pseudomarimonas</taxon>
    </lineage>
</organism>
<dbReference type="GO" id="GO:0071111">
    <property type="term" value="F:cyclic-guanylate-specific phosphodiesterase activity"/>
    <property type="evidence" value="ECO:0007669"/>
    <property type="project" value="UniProtKB-EC"/>
</dbReference>
<dbReference type="RefSeq" id="WP_192031561.1">
    <property type="nucleotide sequence ID" value="NZ_JACYTR010000087.1"/>
</dbReference>
<evidence type="ECO:0000256" key="7">
    <source>
        <dbReference type="ARBA" id="ARBA00022989"/>
    </source>
</evidence>
<evidence type="ECO:0000256" key="5">
    <source>
        <dbReference type="ARBA" id="ARBA00022692"/>
    </source>
</evidence>
<comment type="catalytic activity">
    <reaction evidence="9">
        <text>3',3'-c-di-GMP + H2O = 5'-phosphoguanylyl(3'-&gt;5')guanosine + H(+)</text>
        <dbReference type="Rhea" id="RHEA:24902"/>
        <dbReference type="ChEBI" id="CHEBI:15377"/>
        <dbReference type="ChEBI" id="CHEBI:15378"/>
        <dbReference type="ChEBI" id="CHEBI:58754"/>
        <dbReference type="ChEBI" id="CHEBI:58805"/>
        <dbReference type="EC" id="3.1.4.52"/>
    </reaction>
</comment>
<dbReference type="EMBL" id="JACYTR010000087">
    <property type="protein sequence ID" value="MBD8528142.1"/>
    <property type="molecule type" value="Genomic_DNA"/>
</dbReference>
<gene>
    <name evidence="12" type="ORF">IFO71_20530</name>
</gene>
<protein>
    <recommendedName>
        <fullName evidence="2">cyclic-guanylate-specific phosphodiesterase</fullName>
        <ecNumber evidence="2">3.1.4.52</ecNumber>
    </recommendedName>
</protein>
<keyword evidence="6" id="KW-0378">Hydrolase</keyword>
<keyword evidence="5 10" id="KW-0812">Transmembrane</keyword>
<comment type="subcellular location">
    <subcellularLocation>
        <location evidence="1">Cell membrane</location>
        <topology evidence="1">Multi-pass membrane protein</topology>
    </subcellularLocation>
</comment>
<dbReference type="Proteomes" id="UP000613768">
    <property type="component" value="Unassembled WGS sequence"/>
</dbReference>
<keyword evidence="4" id="KW-0973">c-di-GMP</keyword>
<evidence type="ECO:0000256" key="3">
    <source>
        <dbReference type="ARBA" id="ARBA00022475"/>
    </source>
</evidence>
<dbReference type="PANTHER" id="PTHR33121:SF79">
    <property type="entry name" value="CYCLIC DI-GMP PHOSPHODIESTERASE PDED-RELATED"/>
    <property type="match status" value="1"/>
</dbReference>
<dbReference type="InterPro" id="IPR050706">
    <property type="entry name" value="Cyclic-di-GMP_PDE-like"/>
</dbReference>
<keyword evidence="13" id="KW-1185">Reference proteome</keyword>
<dbReference type="InterPro" id="IPR001633">
    <property type="entry name" value="EAL_dom"/>
</dbReference>
<dbReference type="Pfam" id="PF12792">
    <property type="entry name" value="CSS-motif"/>
    <property type="match status" value="1"/>
</dbReference>
<proteinExistence type="predicted"/>
<evidence type="ECO:0000256" key="1">
    <source>
        <dbReference type="ARBA" id="ARBA00004651"/>
    </source>
</evidence>
<keyword evidence="7 10" id="KW-1133">Transmembrane helix</keyword>
<feature type="transmembrane region" description="Helical" evidence="10">
    <location>
        <begin position="7"/>
        <end position="31"/>
    </location>
</feature>
<sequence>MQHRERWMIGISLAALLGAAALFAGVLWLLWHESVSQEEQLIGGLAAELGQRTEAIMVDTRDLLHDFDAIADSRCSPEHLDQLQNAAVDRPYIRAIGYWQAEQRLCGVGFVHGQGLRPPQADRIYDSGVIAWWPSTYTEIGGVQLFLMRFGDHDAAIDPRMLLDVEPLHGRRAGLWVEGLRLAAVPWDAELPAPETLTPGLQVDERNQRLISRFSHNALLPIEVVAIEPLSRFWRRHLATLAIGSGLGLLLATLWMYGLLRYTRHRLSMRAQLQTALRRGDVHAHYQPVVDLETGRCVGAEALARWCHKGGEWVAPDEFIPIAEAHGLAHQVTLAVLDSVLRDLAPTLRKYPNMSINLNLSPDDLCAPQFDQALLDRLAKASLPNSALKLEITERALVNTESARTLIQQFRRRGHQVAVDDFGTGYSSLSYLSSFELDVLKIDKSFVDAIGTESATSHVILHVIEMAKSLNLQTVAEGVHSDQQVEWLRQHGVNFGQGFHYSRALDAEAFIAFLSQERAR</sequence>
<dbReference type="EC" id="3.1.4.52" evidence="2"/>
<dbReference type="InterPro" id="IPR024744">
    <property type="entry name" value="CSS-motif_dom"/>
</dbReference>
<evidence type="ECO:0000256" key="2">
    <source>
        <dbReference type="ARBA" id="ARBA00012282"/>
    </source>
</evidence>
<dbReference type="SUPFAM" id="SSF141868">
    <property type="entry name" value="EAL domain-like"/>
    <property type="match status" value="1"/>
</dbReference>
<accession>A0AAW3ZUZ9</accession>
<dbReference type="InterPro" id="IPR035919">
    <property type="entry name" value="EAL_sf"/>
</dbReference>
<dbReference type="GO" id="GO:0005886">
    <property type="term" value="C:plasma membrane"/>
    <property type="evidence" value="ECO:0007669"/>
    <property type="project" value="UniProtKB-SubCell"/>
</dbReference>
<evidence type="ECO:0000256" key="8">
    <source>
        <dbReference type="ARBA" id="ARBA00023136"/>
    </source>
</evidence>
<dbReference type="Pfam" id="PF00563">
    <property type="entry name" value="EAL"/>
    <property type="match status" value="1"/>
</dbReference>